<dbReference type="Proteomes" id="UP000587586">
    <property type="component" value="Unassembled WGS sequence"/>
</dbReference>
<organism evidence="3 4">
    <name type="scientific">Geomonas limicola</name>
    <dbReference type="NCBI Taxonomy" id="2740186"/>
    <lineage>
        <taxon>Bacteria</taxon>
        <taxon>Pseudomonadati</taxon>
        <taxon>Thermodesulfobacteriota</taxon>
        <taxon>Desulfuromonadia</taxon>
        <taxon>Geobacterales</taxon>
        <taxon>Geobacteraceae</taxon>
        <taxon>Geomonas</taxon>
    </lineage>
</organism>
<dbReference type="InterPro" id="IPR049886">
    <property type="entry name" value="CFI_box_CTERM_dom"/>
</dbReference>
<keyword evidence="4" id="KW-1185">Reference proteome</keyword>
<feature type="signal peptide" evidence="2">
    <location>
        <begin position="1"/>
        <end position="22"/>
    </location>
</feature>
<dbReference type="EMBL" id="BLXZ01000003">
    <property type="protein sequence ID" value="GFO67944.1"/>
    <property type="molecule type" value="Genomic_DNA"/>
</dbReference>
<comment type="caution">
    <text evidence="3">The sequence shown here is derived from an EMBL/GenBank/DDBJ whole genome shotgun (WGS) entry which is preliminary data.</text>
</comment>
<proteinExistence type="predicted"/>
<evidence type="ECO:0008006" key="5">
    <source>
        <dbReference type="Google" id="ProtNLM"/>
    </source>
</evidence>
<evidence type="ECO:0000313" key="4">
    <source>
        <dbReference type="Proteomes" id="UP000587586"/>
    </source>
</evidence>
<keyword evidence="2" id="KW-0732">Signal</keyword>
<feature type="transmembrane region" description="Helical" evidence="1">
    <location>
        <begin position="584"/>
        <end position="607"/>
    </location>
</feature>
<dbReference type="AlphaFoldDB" id="A0A6V8N7M1"/>
<name>A0A6V8N7M1_9BACT</name>
<evidence type="ECO:0000313" key="3">
    <source>
        <dbReference type="EMBL" id="GFO67944.1"/>
    </source>
</evidence>
<keyword evidence="1" id="KW-0472">Membrane</keyword>
<evidence type="ECO:0000256" key="1">
    <source>
        <dbReference type="SAM" id="Phobius"/>
    </source>
</evidence>
<protein>
    <recommendedName>
        <fullName evidence="5">Peptidase MA-like domain-containing protein</fullName>
    </recommendedName>
</protein>
<dbReference type="NCBIfam" id="NF045524">
    <property type="entry name" value="MXAN_6640_HExxH"/>
    <property type="match status" value="1"/>
</dbReference>
<dbReference type="NCBIfam" id="NF041770">
    <property type="entry name" value="CFI_box_CTERM"/>
    <property type="match status" value="1"/>
</dbReference>
<evidence type="ECO:0000256" key="2">
    <source>
        <dbReference type="SAM" id="SignalP"/>
    </source>
</evidence>
<feature type="chain" id="PRO_5028428763" description="Peptidase MA-like domain-containing protein" evidence="2">
    <location>
        <begin position="23"/>
        <end position="620"/>
    </location>
</feature>
<sequence>MRVKTITGQIFTLLVLLLPAFAAAGTLDDYYLARLAPGYAGAGSAATGVVAKNAVPFADRSLTMVRHAAVRDWAQLEPATQKVLAKVMAAPPVLAGERVCVPVNGHFTIHYATTGADKPNLTDANGNNVPDWVETVAGVFEYVYSVEVTKMGYQPPPGTTYHVYLQSLASQSAYGFTSDYYSPSFPPLPVKSVPTYITIDNGFTDPVYGSFTPLQSLRVTAAHEFHHAIQFGYNYYFDPYYAEMTSTWMEDEVYDSVNQLYSYLVSYLPDTNTIALNQPLNNDLSPYGRWIFNRYLAELHGSRTVVRSFWEQLGTVAAPSNHSDIAALPVLDQVLNQNLGNNFFGFAKKIFLKDWSSHVGEVSLIPSVSVPQVRTFTAHGSIVAPINVLTTPYTFAYYKYLPSSADGQDLTLTFPGLSSSLAVTAFKVSTLGTQEIPYNAGTQSIVVPAFTSDATVYLLVCNNGNGNMQAPVALTFPADGATTLDGSLLDANALAIPAQDPIPVTPAATSGGGGGGCFIATAAYGSYLHPKVALLREFRDHYLLTNAPGRLFVACYYKVSPPIANFIARHETLRLITRLLLTPIVFAVEHGMLTLALLIGCLAAFVAQQLRLLRRQASES</sequence>
<reference evidence="4" key="1">
    <citation type="submission" date="2020-06" db="EMBL/GenBank/DDBJ databases">
        <title>Draft genomic sequecing of Geomonas sp. Red745.</title>
        <authorList>
            <person name="Itoh H."/>
            <person name="Xu Z.X."/>
            <person name="Ushijima N."/>
            <person name="Masuda Y."/>
            <person name="Shiratori Y."/>
            <person name="Senoo K."/>
        </authorList>
    </citation>
    <scope>NUCLEOTIDE SEQUENCE [LARGE SCALE GENOMIC DNA]</scope>
    <source>
        <strain evidence="4">Red745</strain>
    </source>
</reference>
<accession>A0A6V8N7M1</accession>
<keyword evidence="1" id="KW-0812">Transmembrane</keyword>
<keyword evidence="1" id="KW-1133">Transmembrane helix</keyword>
<gene>
    <name evidence="3" type="ORF">GMLC_15230</name>
</gene>